<dbReference type="Proteomes" id="UP001266305">
    <property type="component" value="Unassembled WGS sequence"/>
</dbReference>
<accession>A0ABQ9TX13</accession>
<dbReference type="SUPFAM" id="SSF52402">
    <property type="entry name" value="Adenine nucleotide alpha hydrolases-like"/>
    <property type="match status" value="1"/>
</dbReference>
<name>A0ABQ9TX13_SAGOE</name>
<dbReference type="PANTHER" id="PTHR11807">
    <property type="entry name" value="ATPASES OF THE PP SUPERFAMILY-RELATED"/>
    <property type="match status" value="1"/>
</dbReference>
<comment type="caution">
    <text evidence="2">The sequence shown here is derived from an EMBL/GenBank/DDBJ whole genome shotgun (WGS) entry which is preliminary data.</text>
</comment>
<evidence type="ECO:0000313" key="2">
    <source>
        <dbReference type="EMBL" id="KAK2089040.1"/>
    </source>
</evidence>
<protein>
    <submittedName>
        <fullName evidence="2">Cytosolic thiouridylase subunit Ctu1</fullName>
    </submittedName>
</protein>
<reference evidence="2 3" key="1">
    <citation type="submission" date="2023-05" db="EMBL/GenBank/DDBJ databases">
        <title>B98-5 Cell Line De Novo Hybrid Assembly: An Optical Mapping Approach.</title>
        <authorList>
            <person name="Kananen K."/>
            <person name="Auerbach J.A."/>
            <person name="Kautto E."/>
            <person name="Blachly J.S."/>
        </authorList>
    </citation>
    <scope>NUCLEOTIDE SEQUENCE [LARGE SCALE GENOMIC DNA]</scope>
    <source>
        <strain evidence="2">B95-8</strain>
        <tissue evidence="2">Cell line</tissue>
    </source>
</reference>
<proteinExistence type="predicted"/>
<gene>
    <name evidence="2" type="primary">CTU1_2</name>
    <name evidence="2" type="ORF">P7K49_034947</name>
</gene>
<dbReference type="Gene3D" id="3.40.50.620">
    <property type="entry name" value="HUPs"/>
    <property type="match status" value="1"/>
</dbReference>
<evidence type="ECO:0000256" key="1">
    <source>
        <dbReference type="ARBA" id="ARBA00022679"/>
    </source>
</evidence>
<dbReference type="InterPro" id="IPR014729">
    <property type="entry name" value="Rossmann-like_a/b/a_fold"/>
</dbReference>
<sequence>MALTLRLNMHLLPRLQGTRKSPLCIPETRPNPRNELCLLPRCTRRRPHSGQALYGACFCAAFKAEVQHTVLAGRLLPPSAVVAAVGASGGKDSMVLAHVLPELVLCLGVSLQLVAVDEGIVSYRAVRRQAAGWELPFTILAYEDLFRGLTDAVACSTAGTGRSRYRCTFCGEPRRRALE</sequence>
<keyword evidence="3" id="KW-1185">Reference proteome</keyword>
<keyword evidence="1" id="KW-0808">Transferase</keyword>
<organism evidence="2 3">
    <name type="scientific">Saguinus oedipus</name>
    <name type="common">Cotton-top tamarin</name>
    <name type="synonym">Oedipomidas oedipus</name>
    <dbReference type="NCBI Taxonomy" id="9490"/>
    <lineage>
        <taxon>Eukaryota</taxon>
        <taxon>Metazoa</taxon>
        <taxon>Chordata</taxon>
        <taxon>Craniata</taxon>
        <taxon>Vertebrata</taxon>
        <taxon>Euteleostomi</taxon>
        <taxon>Mammalia</taxon>
        <taxon>Eutheria</taxon>
        <taxon>Euarchontoglires</taxon>
        <taxon>Primates</taxon>
        <taxon>Haplorrhini</taxon>
        <taxon>Platyrrhini</taxon>
        <taxon>Cebidae</taxon>
        <taxon>Callitrichinae</taxon>
        <taxon>Saguinus</taxon>
    </lineage>
</organism>
<dbReference type="EMBL" id="JASSZA010000019">
    <property type="protein sequence ID" value="KAK2089040.1"/>
    <property type="molecule type" value="Genomic_DNA"/>
</dbReference>
<dbReference type="PANTHER" id="PTHR11807:SF12">
    <property type="entry name" value="CYTOPLASMIC TRNA 2-THIOLATION PROTEIN 1"/>
    <property type="match status" value="1"/>
</dbReference>
<evidence type="ECO:0000313" key="3">
    <source>
        <dbReference type="Proteomes" id="UP001266305"/>
    </source>
</evidence>